<keyword evidence="2" id="KW-0805">Transcription regulation</keyword>
<dbReference type="RefSeq" id="WP_055732885.1">
    <property type="nucleotide sequence ID" value="NZ_BMDY01000003.1"/>
</dbReference>
<dbReference type="Gene3D" id="1.10.260.40">
    <property type="entry name" value="lambda repressor-like DNA-binding domains"/>
    <property type="match status" value="1"/>
</dbReference>
<evidence type="ECO:0000256" key="2">
    <source>
        <dbReference type="ARBA" id="ARBA00023015"/>
    </source>
</evidence>
<sequence length="93" mass="10257">MNAQEIKTSLYQKGFTLGMLAEATDTTASSFSAVIHRKSHSQRIANIISKALDCAVEDVFPDIPEYSLSHIKPPRNSLKRAEKIAALQQRLAS</sequence>
<evidence type="ECO:0000256" key="1">
    <source>
        <dbReference type="ARBA" id="ARBA00006157"/>
    </source>
</evidence>
<comment type="similarity">
    <text evidence="1">Belongs to the ner transcriptional regulatory family.</text>
</comment>
<keyword evidence="4" id="KW-0804">Transcription</keyword>
<keyword evidence="3" id="KW-0238">DNA-binding</keyword>
<dbReference type="InterPro" id="IPR038722">
    <property type="entry name" value="Ner_HTH_dom"/>
</dbReference>
<feature type="domain" description="Ner winged helix-turn-helix DNA-binding" evidence="5">
    <location>
        <begin position="3"/>
        <end position="62"/>
    </location>
</feature>
<gene>
    <name evidence="6" type="ORF">GCM10007414_05980</name>
</gene>
<evidence type="ECO:0000313" key="6">
    <source>
        <dbReference type="EMBL" id="GGA95924.1"/>
    </source>
</evidence>
<evidence type="ECO:0000256" key="4">
    <source>
        <dbReference type="ARBA" id="ARBA00023163"/>
    </source>
</evidence>
<organism evidence="6 7">
    <name type="scientific">Agarivorans gilvus</name>
    <dbReference type="NCBI Taxonomy" id="680279"/>
    <lineage>
        <taxon>Bacteria</taxon>
        <taxon>Pseudomonadati</taxon>
        <taxon>Pseudomonadota</taxon>
        <taxon>Gammaproteobacteria</taxon>
        <taxon>Alteromonadales</taxon>
        <taxon>Alteromonadaceae</taxon>
        <taxon>Agarivorans</taxon>
    </lineage>
</organism>
<protein>
    <recommendedName>
        <fullName evidence="5">Ner winged helix-turn-helix DNA-binding domain-containing protein</fullName>
    </recommendedName>
</protein>
<evidence type="ECO:0000256" key="3">
    <source>
        <dbReference type="ARBA" id="ARBA00023125"/>
    </source>
</evidence>
<dbReference type="EMBL" id="BMDY01000003">
    <property type="protein sequence ID" value="GGA95924.1"/>
    <property type="molecule type" value="Genomic_DNA"/>
</dbReference>
<evidence type="ECO:0000313" key="7">
    <source>
        <dbReference type="Proteomes" id="UP000651977"/>
    </source>
</evidence>
<reference evidence="7" key="1">
    <citation type="journal article" date="2019" name="Int. J. Syst. Evol. Microbiol.">
        <title>The Global Catalogue of Microorganisms (GCM) 10K type strain sequencing project: providing services to taxonomists for standard genome sequencing and annotation.</title>
        <authorList>
            <consortium name="The Broad Institute Genomics Platform"/>
            <consortium name="The Broad Institute Genome Sequencing Center for Infectious Disease"/>
            <person name="Wu L."/>
            <person name="Ma J."/>
        </authorList>
    </citation>
    <scope>NUCLEOTIDE SEQUENCE [LARGE SCALE GENOMIC DNA]</scope>
    <source>
        <strain evidence="7">CGMCC 1.10131</strain>
    </source>
</reference>
<name>A0ABQ1HXN6_9ALTE</name>
<dbReference type="Pfam" id="PF13693">
    <property type="entry name" value="HTH_35"/>
    <property type="match status" value="1"/>
</dbReference>
<dbReference type="Proteomes" id="UP000651977">
    <property type="component" value="Unassembled WGS sequence"/>
</dbReference>
<evidence type="ECO:0000259" key="5">
    <source>
        <dbReference type="Pfam" id="PF13693"/>
    </source>
</evidence>
<dbReference type="InterPro" id="IPR010982">
    <property type="entry name" value="Lambda_DNA-bd_dom_sf"/>
</dbReference>
<accession>A0ABQ1HXN6</accession>
<proteinExistence type="inferred from homology"/>
<comment type="caution">
    <text evidence="6">The sequence shown here is derived from an EMBL/GenBank/DDBJ whole genome shotgun (WGS) entry which is preliminary data.</text>
</comment>
<keyword evidence="7" id="KW-1185">Reference proteome</keyword>